<keyword evidence="4 8" id="KW-0812">Transmembrane</keyword>
<gene>
    <name evidence="10" type="ORF">NC998_02650</name>
</gene>
<keyword evidence="3 8" id="KW-0813">Transport</keyword>
<accession>A0ABV0J4M4</accession>
<evidence type="ECO:0000313" key="10">
    <source>
        <dbReference type="EMBL" id="MEP0815991.1"/>
    </source>
</evidence>
<comment type="caution">
    <text evidence="10">The sequence shown here is derived from an EMBL/GenBank/DDBJ whole genome shotgun (WGS) entry which is preliminary data.</text>
</comment>
<comment type="subcellular location">
    <subcellularLocation>
        <location evidence="8">Cell membrane</location>
        <topology evidence="8">Multi-pass membrane protein</topology>
    </subcellularLocation>
    <subcellularLocation>
        <location evidence="1">Membrane</location>
        <topology evidence="1">Multi-pass membrane protein</topology>
    </subcellularLocation>
</comment>
<sequence length="518" mass="54415">MSKLMLTKKSRGRHRQLSLPKAAKWFSPNWYAKMLSPSWQACIPLALVIVLAWGYAGVAQTAPNLTDVAKATSDLKVGLDTMWVMVAAMLVFFMNAGFCMLETGFCRQKNAVNVLAKNLIVFAMSTIAFWVAGFGLMFGGGSEFIGTDGVFFLSGVDNSPATLDAYQGAYGSLNWAGVPLLAKFFFQLAFAGTAATIVSGAVAERIKFVDFLIFSLLLVGVAYPLTGHWIWGGGWLADLGFWDFAGSTVVHAVGGWAALLGAAILGPRIGKYNEDGSSNAMPGHNIAIATLGCLILWLGWFGFNPGSTMSITWQIGHIAMTTNLAAAFGGLAATITAWIILGKPDLSMVINGILAGLVAVTASCAFVPVWASAIIGTIGGVMVVFAVLWIDRLKIDDPVGAISVHLVNGVWGTIAVGLFAVGPNVKVGQDILYTAGPSTGFLLGGGLNQLGLQLLGTAAIALTIGILSAIFWFALKATLGIRVSPEEELKGLDIGEHGMEAYSGFLKDAGGMTGSTIR</sequence>
<feature type="transmembrane region" description="Helical" evidence="8">
    <location>
        <begin position="77"/>
        <end position="98"/>
    </location>
</feature>
<feature type="transmembrane region" description="Helical" evidence="8">
    <location>
        <begin position="286"/>
        <end position="303"/>
    </location>
</feature>
<feature type="transmembrane region" description="Helical" evidence="8">
    <location>
        <begin position="315"/>
        <end position="341"/>
    </location>
</feature>
<evidence type="ECO:0000256" key="8">
    <source>
        <dbReference type="RuleBase" id="RU362002"/>
    </source>
</evidence>
<dbReference type="Proteomes" id="UP001464891">
    <property type="component" value="Unassembled WGS sequence"/>
</dbReference>
<protein>
    <recommendedName>
        <fullName evidence="8">Ammonium transporter</fullName>
    </recommendedName>
</protein>
<dbReference type="SUPFAM" id="SSF111352">
    <property type="entry name" value="Ammonium transporter"/>
    <property type="match status" value="1"/>
</dbReference>
<feature type="transmembrane region" description="Helical" evidence="8">
    <location>
        <begin position="184"/>
        <end position="204"/>
    </location>
</feature>
<evidence type="ECO:0000256" key="2">
    <source>
        <dbReference type="ARBA" id="ARBA00005887"/>
    </source>
</evidence>
<feature type="transmembrane region" description="Helical" evidence="8">
    <location>
        <begin position="244"/>
        <end position="265"/>
    </location>
</feature>
<keyword evidence="6 8" id="KW-0472">Membrane</keyword>
<dbReference type="PRINTS" id="PR00342">
    <property type="entry name" value="RHESUSRHD"/>
</dbReference>
<evidence type="ECO:0000256" key="5">
    <source>
        <dbReference type="ARBA" id="ARBA00022989"/>
    </source>
</evidence>
<dbReference type="RefSeq" id="WP_190431634.1">
    <property type="nucleotide sequence ID" value="NZ_JAMPKM010000001.1"/>
</dbReference>
<dbReference type="InterPro" id="IPR001905">
    <property type="entry name" value="Ammonium_transpt"/>
</dbReference>
<organism evidence="10 11">
    <name type="scientific">Trichocoleus desertorum GB2-A4</name>
    <dbReference type="NCBI Taxonomy" id="2933944"/>
    <lineage>
        <taxon>Bacteria</taxon>
        <taxon>Bacillati</taxon>
        <taxon>Cyanobacteriota</taxon>
        <taxon>Cyanophyceae</taxon>
        <taxon>Leptolyngbyales</taxon>
        <taxon>Trichocoleusaceae</taxon>
        <taxon>Trichocoleus</taxon>
    </lineage>
</organism>
<comment type="similarity">
    <text evidence="2 8">Belongs to the ammonia transporter channel (TC 1.A.11.2) family.</text>
</comment>
<reference evidence="10 11" key="1">
    <citation type="submission" date="2022-04" db="EMBL/GenBank/DDBJ databases">
        <title>Positive selection, recombination, and allopatry shape intraspecific diversity of widespread and dominant cyanobacteria.</title>
        <authorList>
            <person name="Wei J."/>
            <person name="Shu W."/>
            <person name="Hu C."/>
        </authorList>
    </citation>
    <scope>NUCLEOTIDE SEQUENCE [LARGE SCALE GENOMIC DNA]</scope>
    <source>
        <strain evidence="10 11">GB2-A4</strain>
    </source>
</reference>
<dbReference type="NCBIfam" id="TIGR00836">
    <property type="entry name" value="amt"/>
    <property type="match status" value="1"/>
</dbReference>
<dbReference type="EMBL" id="JAMPKM010000001">
    <property type="protein sequence ID" value="MEP0815991.1"/>
    <property type="molecule type" value="Genomic_DNA"/>
</dbReference>
<keyword evidence="7 8" id="KW-0924">Ammonia transport</keyword>
<dbReference type="PANTHER" id="PTHR11730">
    <property type="entry name" value="AMMONIUM TRANSPORTER"/>
    <property type="match status" value="1"/>
</dbReference>
<dbReference type="InterPro" id="IPR002229">
    <property type="entry name" value="RhesusRHD"/>
</dbReference>
<dbReference type="PANTHER" id="PTHR11730:SF89">
    <property type="entry name" value="AMMONIUM TRANSPORTER SLL0108-RELATED"/>
    <property type="match status" value="1"/>
</dbReference>
<feature type="transmembrane region" description="Helical" evidence="8">
    <location>
        <begin position="402"/>
        <end position="422"/>
    </location>
</feature>
<evidence type="ECO:0000256" key="7">
    <source>
        <dbReference type="ARBA" id="ARBA00023177"/>
    </source>
</evidence>
<dbReference type="InterPro" id="IPR024041">
    <property type="entry name" value="NH4_transpt_AmtB-like_dom"/>
</dbReference>
<feature type="transmembrane region" description="Helical" evidence="8">
    <location>
        <begin position="211"/>
        <end position="232"/>
    </location>
</feature>
<dbReference type="Gene3D" id="1.10.3430.10">
    <property type="entry name" value="Ammonium transporter AmtB like domains"/>
    <property type="match status" value="1"/>
</dbReference>
<proteinExistence type="inferred from homology"/>
<feature type="transmembrane region" description="Helical" evidence="8">
    <location>
        <begin position="450"/>
        <end position="475"/>
    </location>
</feature>
<evidence type="ECO:0000256" key="1">
    <source>
        <dbReference type="ARBA" id="ARBA00004141"/>
    </source>
</evidence>
<feature type="transmembrane region" description="Helical" evidence="8">
    <location>
        <begin position="348"/>
        <end position="368"/>
    </location>
</feature>
<evidence type="ECO:0000256" key="4">
    <source>
        <dbReference type="ARBA" id="ARBA00022692"/>
    </source>
</evidence>
<dbReference type="Pfam" id="PF00909">
    <property type="entry name" value="Ammonium_transp"/>
    <property type="match status" value="1"/>
</dbReference>
<feature type="transmembrane region" description="Helical" evidence="8">
    <location>
        <begin position="119"/>
        <end position="138"/>
    </location>
</feature>
<name>A0ABV0J4M4_9CYAN</name>
<keyword evidence="5 8" id="KW-1133">Transmembrane helix</keyword>
<feature type="domain" description="Ammonium transporter AmtB-like" evidence="9">
    <location>
        <begin position="82"/>
        <end position="502"/>
    </location>
</feature>
<evidence type="ECO:0000259" key="9">
    <source>
        <dbReference type="Pfam" id="PF00909"/>
    </source>
</evidence>
<dbReference type="InterPro" id="IPR029020">
    <property type="entry name" value="Ammonium/urea_transptr"/>
</dbReference>
<evidence type="ECO:0000256" key="3">
    <source>
        <dbReference type="ARBA" id="ARBA00022448"/>
    </source>
</evidence>
<dbReference type="InterPro" id="IPR018047">
    <property type="entry name" value="Ammonium_transpt_CS"/>
</dbReference>
<evidence type="ECO:0000313" key="11">
    <source>
        <dbReference type="Proteomes" id="UP001464891"/>
    </source>
</evidence>
<keyword evidence="11" id="KW-1185">Reference proteome</keyword>
<feature type="transmembrane region" description="Helical" evidence="8">
    <location>
        <begin position="374"/>
        <end position="390"/>
    </location>
</feature>
<dbReference type="PROSITE" id="PS01219">
    <property type="entry name" value="AMMONIUM_TRANSP"/>
    <property type="match status" value="1"/>
</dbReference>
<evidence type="ECO:0000256" key="6">
    <source>
        <dbReference type="ARBA" id="ARBA00023136"/>
    </source>
</evidence>